<dbReference type="HAMAP" id="MF_00923">
    <property type="entry name" value="OM_assembly_BamB"/>
    <property type="match status" value="1"/>
</dbReference>
<evidence type="ECO:0000256" key="3">
    <source>
        <dbReference type="ARBA" id="ARBA00023237"/>
    </source>
</evidence>
<evidence type="ECO:0000313" key="8">
    <source>
        <dbReference type="Proteomes" id="UP000831607"/>
    </source>
</evidence>
<dbReference type="InterPro" id="IPR017687">
    <property type="entry name" value="BamB"/>
</dbReference>
<evidence type="ECO:0000256" key="4">
    <source>
        <dbReference type="HAMAP-Rule" id="MF_00923"/>
    </source>
</evidence>
<dbReference type="PROSITE" id="PS51257">
    <property type="entry name" value="PROKAR_LIPOPROTEIN"/>
    <property type="match status" value="1"/>
</dbReference>
<keyword evidence="4" id="KW-0449">Lipoprotein</keyword>
<feature type="signal peptide" evidence="5">
    <location>
        <begin position="1"/>
        <end position="18"/>
    </location>
</feature>
<name>A0ABY4AU46_9BURK</name>
<keyword evidence="8" id="KW-1185">Reference proteome</keyword>
<reference evidence="7 8" key="1">
    <citation type="submission" date="2020-11" db="EMBL/GenBank/DDBJ databases">
        <title>Algicoccus daihaiensis sp.nov., isolated from Daihai Lake in Inner Mongolia.</title>
        <authorList>
            <person name="Kai J."/>
        </authorList>
    </citation>
    <scope>NUCLEOTIDE SEQUENCE [LARGE SCALE GENOMIC DNA]</scope>
    <source>
        <strain evidence="8">f23</strain>
    </source>
</reference>
<protein>
    <recommendedName>
        <fullName evidence="4">Outer membrane protein assembly factor BamB</fullName>
    </recommendedName>
</protein>
<proteinExistence type="inferred from homology"/>
<dbReference type="InterPro" id="IPR011047">
    <property type="entry name" value="Quinoprotein_ADH-like_sf"/>
</dbReference>
<evidence type="ECO:0000256" key="2">
    <source>
        <dbReference type="ARBA" id="ARBA00023136"/>
    </source>
</evidence>
<dbReference type="Gene3D" id="2.130.10.10">
    <property type="entry name" value="YVTN repeat-like/Quinoprotein amine dehydrogenase"/>
    <property type="match status" value="1"/>
</dbReference>
<dbReference type="SUPFAM" id="SSF50998">
    <property type="entry name" value="Quinoprotein alcohol dehydrogenase-like"/>
    <property type="match status" value="1"/>
</dbReference>
<comment type="subcellular location">
    <subcellularLocation>
        <location evidence="4">Cell outer membrane</location>
        <topology evidence="4">Lipid-anchor</topology>
    </subcellularLocation>
</comment>
<dbReference type="Proteomes" id="UP000831607">
    <property type="component" value="Chromosome"/>
</dbReference>
<dbReference type="InterPro" id="IPR018391">
    <property type="entry name" value="PQQ_b-propeller_rpt"/>
</dbReference>
<dbReference type="EMBL" id="CP063982">
    <property type="protein sequence ID" value="UOD51574.1"/>
    <property type="molecule type" value="Genomic_DNA"/>
</dbReference>
<evidence type="ECO:0000256" key="1">
    <source>
        <dbReference type="ARBA" id="ARBA00022729"/>
    </source>
</evidence>
<dbReference type="PANTHER" id="PTHR34512">
    <property type="entry name" value="CELL SURFACE PROTEIN"/>
    <property type="match status" value="1"/>
</dbReference>
<comment type="subunit">
    <text evidence="4">Part of the Bam complex.</text>
</comment>
<evidence type="ECO:0000259" key="6">
    <source>
        <dbReference type="Pfam" id="PF13360"/>
    </source>
</evidence>
<sequence>MPARWLMWVAIATSLVLAGCASSDTRNDPAPLTQYTPQVSPAIGWRAPVGSGSSYGFAPAIVGNAVFAASRDGKVARIDAAQGTTVWNSQVAKELSAGVGSDGQTVAVVTPAGEVIALDANGEVKWRARAASEVSVVPWVGDGVVVVRSGDYRVQAFNAANGERIWSVQRPGPALALRAPARMNQIQGLILSGMPGGRLLAIEPGSGAVVWEGIVAVPRGASDLERVNDVVGIPVVRGDVFCAAAYQGRVICFNAKEGGRTVWANNLSSIVGMTADNVRAYVPDNRDRMHAYELEDGDAVWVQDALRNRRVTEPGVVGSWVLVGDLDGYVHALSAQTGELGGRISVGGGAIFAPVQTMTGGALVQAGDSSVVLIQLN</sequence>
<keyword evidence="3 4" id="KW-0998">Cell outer membrane</keyword>
<keyword evidence="2 4" id="KW-0472">Membrane</keyword>
<dbReference type="NCBIfam" id="TIGR03300">
    <property type="entry name" value="assembly_YfgL"/>
    <property type="match status" value="1"/>
</dbReference>
<feature type="chain" id="PRO_5046093074" description="Outer membrane protein assembly factor BamB" evidence="5">
    <location>
        <begin position="19"/>
        <end position="377"/>
    </location>
</feature>
<feature type="domain" description="Pyrrolo-quinoline quinone repeat" evidence="6">
    <location>
        <begin position="71"/>
        <end position="302"/>
    </location>
</feature>
<comment type="function">
    <text evidence="4">Part of the outer membrane protein assembly complex, which is involved in assembly and insertion of beta-barrel proteins into the outer membrane.</text>
</comment>
<dbReference type="SMART" id="SM00564">
    <property type="entry name" value="PQQ"/>
    <property type="match status" value="5"/>
</dbReference>
<accession>A0ABY4AU46</accession>
<dbReference type="InterPro" id="IPR002372">
    <property type="entry name" value="PQQ_rpt_dom"/>
</dbReference>
<dbReference type="Pfam" id="PF13360">
    <property type="entry name" value="PQQ_2"/>
    <property type="match status" value="1"/>
</dbReference>
<evidence type="ECO:0000313" key="7">
    <source>
        <dbReference type="EMBL" id="UOD51574.1"/>
    </source>
</evidence>
<evidence type="ECO:0000256" key="5">
    <source>
        <dbReference type="SAM" id="SignalP"/>
    </source>
</evidence>
<keyword evidence="1 4" id="KW-0732">Signal</keyword>
<dbReference type="PANTHER" id="PTHR34512:SF30">
    <property type="entry name" value="OUTER MEMBRANE PROTEIN ASSEMBLY FACTOR BAMB"/>
    <property type="match status" value="1"/>
</dbReference>
<gene>
    <name evidence="4 7" type="primary">bamB</name>
    <name evidence="7" type="ORF">DHf2319_05035</name>
</gene>
<dbReference type="InterPro" id="IPR015943">
    <property type="entry name" value="WD40/YVTN_repeat-like_dom_sf"/>
</dbReference>
<keyword evidence="4" id="KW-0564">Palmitate</keyword>
<organism evidence="7 8">
    <name type="scientific">Orrella daihaiensis</name>
    <dbReference type="NCBI Taxonomy" id="2782176"/>
    <lineage>
        <taxon>Bacteria</taxon>
        <taxon>Pseudomonadati</taxon>
        <taxon>Pseudomonadota</taxon>
        <taxon>Betaproteobacteria</taxon>
        <taxon>Burkholderiales</taxon>
        <taxon>Alcaligenaceae</taxon>
        <taxon>Orrella</taxon>
    </lineage>
</organism>
<comment type="similarity">
    <text evidence="4">Belongs to the BamB family.</text>
</comment>